<comment type="caution">
    <text evidence="7">The sequence shown here is derived from an EMBL/GenBank/DDBJ whole genome shotgun (WGS) entry which is preliminary data.</text>
</comment>
<dbReference type="GO" id="GO:0046983">
    <property type="term" value="F:protein dimerization activity"/>
    <property type="evidence" value="ECO:0007669"/>
    <property type="project" value="InterPro"/>
</dbReference>
<evidence type="ECO:0000256" key="2">
    <source>
        <dbReference type="ARBA" id="ARBA00022679"/>
    </source>
</evidence>
<protein>
    <submittedName>
        <fullName evidence="7">O-methyltransferase</fullName>
    </submittedName>
</protein>
<name>A0AB74CIH5_ASPFL</name>
<sequence>MSIENSLHSRAEALTSLITQHASGAVANISKSRSMRSTVQERDQIQVVINACQELTALLTEPYEWIANAAWGYVDSVALSLVLNLKVHRHVPRNGGTISLVELAAKTGSSVVLISRIMRQCVGAFIFDEALPQCYRHNERSLCLLHDDFSSLIDYITDDGLLTGAHLTRSLSKTAFQIPKHSGQAAFQDAFQTSKTLYEYYNAVDLRRGQRFASAMAGHYNTPLDDPIESIYPFNVLRDNALVVDIGGGKGHHSIRLAEKYEMMSFVVQDQTSVVETVQTEDLPQSVAGRIEWQAHDLHSPQPVQGADVYILSHIMMDNQPGICANILRHASNAMRSYHSRILVHDFVDPDKGERASRFLNELDFHMLASLNCLAKPLHVWTAIFYEANPRLQLTAVYRGSKNAAVFELSLVDA</sequence>
<evidence type="ECO:0000256" key="3">
    <source>
        <dbReference type="ARBA" id="ARBA00022691"/>
    </source>
</evidence>
<feature type="domain" description="O-methyltransferase C-terminal" evidence="5">
    <location>
        <begin position="181"/>
        <end position="371"/>
    </location>
</feature>
<dbReference type="PANTHER" id="PTHR43712:SF5">
    <property type="entry name" value="O-METHYLTRANSFERASE ASQN-RELATED"/>
    <property type="match status" value="1"/>
</dbReference>
<proteinExistence type="inferred from homology"/>
<comment type="similarity">
    <text evidence="4">Belongs to the class I-like SAM-binding methyltransferase superfamily. Cation-independent O-methyltransferase family.</text>
</comment>
<keyword evidence="1" id="KW-0489">Methyltransferase</keyword>
<dbReference type="InterPro" id="IPR036388">
    <property type="entry name" value="WH-like_DNA-bd_sf"/>
</dbReference>
<gene>
    <name evidence="7" type="ORF">CA14_008153</name>
</gene>
<dbReference type="GO" id="GO:0044550">
    <property type="term" value="P:secondary metabolite biosynthetic process"/>
    <property type="evidence" value="ECO:0007669"/>
    <property type="project" value="UniProtKB-ARBA"/>
</dbReference>
<dbReference type="Pfam" id="PF00891">
    <property type="entry name" value="Methyltransf_2"/>
    <property type="match status" value="1"/>
</dbReference>
<accession>A0AB74CIH5</accession>
<evidence type="ECO:0000256" key="4">
    <source>
        <dbReference type="ARBA" id="ARBA00038277"/>
    </source>
</evidence>
<dbReference type="InterPro" id="IPR016461">
    <property type="entry name" value="COMT-like"/>
</dbReference>
<reference evidence="7 8" key="1">
    <citation type="submission" date="2018-07" db="EMBL/GenBank/DDBJ databases">
        <title>Identification of spontaneous genetic mutation associated with occurrence of a yellow conidial color mutant of Aspergillus flavus.</title>
        <authorList>
            <person name="Chang P.-K."/>
            <person name="Mack B.M."/>
            <person name="Scharfenstein L."/>
            <person name="Gilbert M.K."/>
        </authorList>
    </citation>
    <scope>NUCLEOTIDE SEQUENCE [LARGE SCALE GENOMIC DNA]</scope>
    <source>
        <strain evidence="7 8">CA14</strain>
    </source>
</reference>
<dbReference type="SUPFAM" id="SSF53335">
    <property type="entry name" value="S-adenosyl-L-methionine-dependent methyltransferases"/>
    <property type="match status" value="1"/>
</dbReference>
<dbReference type="EMBL" id="QQZZ01000034">
    <property type="protein sequence ID" value="RMZ46281.1"/>
    <property type="molecule type" value="Genomic_DNA"/>
</dbReference>
<evidence type="ECO:0000259" key="5">
    <source>
        <dbReference type="Pfam" id="PF00891"/>
    </source>
</evidence>
<keyword evidence="2" id="KW-0808">Transferase</keyword>
<evidence type="ECO:0000256" key="1">
    <source>
        <dbReference type="ARBA" id="ARBA00022603"/>
    </source>
</evidence>
<evidence type="ECO:0000259" key="6">
    <source>
        <dbReference type="Pfam" id="PF08100"/>
    </source>
</evidence>
<dbReference type="Pfam" id="PF08100">
    <property type="entry name" value="Dimerisation"/>
    <property type="match status" value="1"/>
</dbReference>
<evidence type="ECO:0000313" key="7">
    <source>
        <dbReference type="EMBL" id="RMZ46281.1"/>
    </source>
</evidence>
<feature type="domain" description="O-methyltransferase dimerisation" evidence="6">
    <location>
        <begin position="72"/>
        <end position="146"/>
    </location>
</feature>
<organism evidence="7 8">
    <name type="scientific">Aspergillus flavus</name>
    <dbReference type="NCBI Taxonomy" id="5059"/>
    <lineage>
        <taxon>Eukaryota</taxon>
        <taxon>Fungi</taxon>
        <taxon>Dikarya</taxon>
        <taxon>Ascomycota</taxon>
        <taxon>Pezizomycotina</taxon>
        <taxon>Eurotiomycetes</taxon>
        <taxon>Eurotiomycetidae</taxon>
        <taxon>Eurotiales</taxon>
        <taxon>Aspergillaceae</taxon>
        <taxon>Aspergillus</taxon>
        <taxon>Aspergillus subgen. Circumdati</taxon>
    </lineage>
</organism>
<dbReference type="InterPro" id="IPR001077">
    <property type="entry name" value="COMT_C"/>
</dbReference>
<dbReference type="PROSITE" id="PS51683">
    <property type="entry name" value="SAM_OMT_II"/>
    <property type="match status" value="1"/>
</dbReference>
<keyword evidence="3" id="KW-0949">S-adenosyl-L-methionine</keyword>
<dbReference type="Gene3D" id="1.10.10.10">
    <property type="entry name" value="Winged helix-like DNA-binding domain superfamily/Winged helix DNA-binding domain"/>
    <property type="match status" value="1"/>
</dbReference>
<dbReference type="InterPro" id="IPR036390">
    <property type="entry name" value="WH_DNA-bd_sf"/>
</dbReference>
<dbReference type="SUPFAM" id="SSF46785">
    <property type="entry name" value="Winged helix' DNA-binding domain"/>
    <property type="match status" value="1"/>
</dbReference>
<dbReference type="GO" id="GO:0032259">
    <property type="term" value="P:methylation"/>
    <property type="evidence" value="ECO:0007669"/>
    <property type="project" value="UniProtKB-KW"/>
</dbReference>
<dbReference type="InterPro" id="IPR029063">
    <property type="entry name" value="SAM-dependent_MTases_sf"/>
</dbReference>
<evidence type="ECO:0000313" key="8">
    <source>
        <dbReference type="Proteomes" id="UP000275480"/>
    </source>
</evidence>
<dbReference type="GO" id="GO:0008171">
    <property type="term" value="F:O-methyltransferase activity"/>
    <property type="evidence" value="ECO:0007669"/>
    <property type="project" value="InterPro"/>
</dbReference>
<dbReference type="Gene3D" id="3.40.50.150">
    <property type="entry name" value="Vaccinia Virus protein VP39"/>
    <property type="match status" value="1"/>
</dbReference>
<dbReference type="AlphaFoldDB" id="A0AB74CIH5"/>
<dbReference type="PANTHER" id="PTHR43712">
    <property type="entry name" value="PUTATIVE (AFU_ORTHOLOGUE AFUA_4G14580)-RELATED"/>
    <property type="match status" value="1"/>
</dbReference>
<dbReference type="Proteomes" id="UP000275480">
    <property type="component" value="Unassembled WGS sequence"/>
</dbReference>
<dbReference type="InterPro" id="IPR012967">
    <property type="entry name" value="COMT_dimerisation"/>
</dbReference>